<feature type="chain" id="PRO_5016969404" description="DUF5666 domain-containing protein" evidence="2">
    <location>
        <begin position="31"/>
        <end position="241"/>
    </location>
</feature>
<gene>
    <name evidence="3" type="ORF">OZSIB_2095</name>
</gene>
<evidence type="ECO:0000313" key="4">
    <source>
        <dbReference type="Proteomes" id="UP000252355"/>
    </source>
</evidence>
<comment type="caution">
    <text evidence="3">The sequence shown here is derived from an EMBL/GenBank/DDBJ whole genome shotgun (WGS) entry which is preliminary data.</text>
</comment>
<accession>A0A367ZT53</accession>
<dbReference type="AlphaFoldDB" id="A0A367ZT53"/>
<evidence type="ECO:0008006" key="5">
    <source>
        <dbReference type="Google" id="ProtNLM"/>
    </source>
</evidence>
<reference evidence="3 4" key="1">
    <citation type="submission" date="2018-05" db="EMBL/GenBank/DDBJ databases">
        <title>A metagenomic window into the 2 km-deep terrestrial subsurface aquifer revealed taxonomically and functionally diverse microbial community comprising novel uncultured bacterial lineages.</title>
        <authorList>
            <person name="Kadnikov V.V."/>
            <person name="Mardanov A.V."/>
            <person name="Beletsky A.V."/>
            <person name="Banks D."/>
            <person name="Pimenov N.V."/>
            <person name="Frank Y.A."/>
            <person name="Karnachuk O.V."/>
            <person name="Ravin N.V."/>
        </authorList>
    </citation>
    <scope>NUCLEOTIDE SEQUENCE [LARGE SCALE GENOMIC DNA]</scope>
    <source>
        <strain evidence="3">BY5</strain>
    </source>
</reference>
<name>A0A367ZT53_9BACT</name>
<feature type="signal peptide" evidence="2">
    <location>
        <begin position="1"/>
        <end position="30"/>
    </location>
</feature>
<dbReference type="Proteomes" id="UP000252355">
    <property type="component" value="Unassembled WGS sequence"/>
</dbReference>
<feature type="compositionally biased region" description="Basic and acidic residues" evidence="1">
    <location>
        <begin position="129"/>
        <end position="144"/>
    </location>
</feature>
<feature type="compositionally biased region" description="Basic residues" evidence="1">
    <location>
        <begin position="145"/>
        <end position="155"/>
    </location>
</feature>
<proteinExistence type="predicted"/>
<protein>
    <recommendedName>
        <fullName evidence="5">DUF5666 domain-containing protein</fullName>
    </recommendedName>
</protein>
<sequence>MIAPCPGSRHPLILGLILFALLAMVAAAHAEEVKAIGQVESLYRGRVSMRVLEVVSPASATAPLKVGDRVSFNLPKASTRRDKSSIQYGNVIEVDLLGNVATEYDATDPNAPPEKGVLLWTARRAERVKNPRKYLEPDHDDGTGKGRRKGKRKKDKEKEPPQIWTQEEVVVGKVLLHNQRLYLKEDRLRPRDRGLDVLSDEWYEKLKPYVGQKVVAYGTTHRVSISSGTMEIKNVMKIYPK</sequence>
<evidence type="ECO:0000313" key="3">
    <source>
        <dbReference type="EMBL" id="RCK81226.1"/>
    </source>
</evidence>
<feature type="region of interest" description="Disordered" evidence="1">
    <location>
        <begin position="129"/>
        <end position="161"/>
    </location>
</feature>
<organism evidence="3 4">
    <name type="scientific">Candidatus Ozemobacter sibiricus</name>
    <dbReference type="NCBI Taxonomy" id="2268124"/>
    <lineage>
        <taxon>Bacteria</taxon>
        <taxon>Candidatus Ozemobacteria</taxon>
        <taxon>Candidatus Ozemobacterales</taxon>
        <taxon>Candidatus Ozemobacteraceae</taxon>
        <taxon>Candidatus Ozemobacter</taxon>
    </lineage>
</organism>
<evidence type="ECO:0000256" key="2">
    <source>
        <dbReference type="SAM" id="SignalP"/>
    </source>
</evidence>
<evidence type="ECO:0000256" key="1">
    <source>
        <dbReference type="SAM" id="MobiDB-lite"/>
    </source>
</evidence>
<keyword evidence="2" id="KW-0732">Signal</keyword>
<dbReference type="EMBL" id="QOQW01000002">
    <property type="protein sequence ID" value="RCK81226.1"/>
    <property type="molecule type" value="Genomic_DNA"/>
</dbReference>